<feature type="domain" description="TonB-dependent receptor-like beta-barrel" evidence="11">
    <location>
        <begin position="442"/>
        <end position="895"/>
    </location>
</feature>
<dbReference type="GO" id="GO:0009279">
    <property type="term" value="C:cell outer membrane"/>
    <property type="evidence" value="ECO:0007669"/>
    <property type="project" value="UniProtKB-SubCell"/>
</dbReference>
<dbReference type="NCBIfam" id="TIGR04057">
    <property type="entry name" value="SusC_RagA_signa"/>
    <property type="match status" value="1"/>
</dbReference>
<feature type="domain" description="TonB-dependent receptor plug" evidence="12">
    <location>
        <begin position="131"/>
        <end position="254"/>
    </location>
</feature>
<evidence type="ECO:0000256" key="7">
    <source>
        <dbReference type="ARBA" id="ARBA00023237"/>
    </source>
</evidence>
<dbReference type="InterPro" id="IPR012910">
    <property type="entry name" value="Plug_dom"/>
</dbReference>
<evidence type="ECO:0000256" key="2">
    <source>
        <dbReference type="ARBA" id="ARBA00022448"/>
    </source>
</evidence>
<evidence type="ECO:0000313" key="13">
    <source>
        <dbReference type="EMBL" id="TCO07739.1"/>
    </source>
</evidence>
<dbReference type="InterPro" id="IPR000531">
    <property type="entry name" value="Beta-barrel_TonB"/>
</dbReference>
<evidence type="ECO:0000256" key="5">
    <source>
        <dbReference type="ARBA" id="ARBA00023077"/>
    </source>
</evidence>
<comment type="subcellular location">
    <subcellularLocation>
        <location evidence="1 8">Cell outer membrane</location>
        <topology evidence="1 8">Multi-pass membrane protein</topology>
    </subcellularLocation>
</comment>
<name>A0A4R2GH79_9BACT</name>
<dbReference type="Pfam" id="PF07715">
    <property type="entry name" value="Plug"/>
    <property type="match status" value="1"/>
</dbReference>
<dbReference type="InterPro" id="IPR023997">
    <property type="entry name" value="TonB-dep_OMP_SusC/RagA_CS"/>
</dbReference>
<evidence type="ECO:0000256" key="10">
    <source>
        <dbReference type="SAM" id="SignalP"/>
    </source>
</evidence>
<sequence>MFKILRSILLIQALLLIAIASTAQQRAIVRGKVTSAFEPQGVIGVTVAELDANNRLVSGTVTNLDGNYLLEVRNIENRLQFTSIGYLDQIVEIQGRTTINIVLDEAVTELAGAEIVAHRRTQTGSLNVPDRNLAIPIAKISADVFEGVHASSIDEALQGRLAGVDITANTGDPGAGMNIRIRGVNTLTGDASPLIVVDNIPYEINVSSDFNFATANEEGYSQMLNIPVDDIAEIAVLKDAAATAMWGTRAANGVLLITTRRGSRSTKPLINYTFRGTYTFDPPTIPLLNGNQYNTLIQEAWFNSYGTPLPFDTYREFLQIPDDPYFYHNYGQNTNWLKAVSQNGFIQNHDFSISGGGNRAVYRFSVNYQGQEGTTIGTGLDRLSTRLNLDYTISDRLRLRADFAYNHADTRGNYRDNTFRDSRELRSVAYRKMPNMSIYEYDAFGNLTGNFFSPEFNAQGTAPNTYNPVAMGNDGFTRTINDRITNRLSLYYEILEGLRYTMDLSFDVNTNKVRRFLPQTATGRTWTDSWVNRAFDKDDDSYTIYTNNQLYFNRMFNAIHDFTASLNFQTNERIGSLYELETANSASSLLQDPSLDNKYREAGLGFNSGPWRGRDVGATATVHYVLLDRYIASGSIRYEGNSKFDEKNRFGMFPGVSAAWRISGEPFMEDFTSLNDLRLRFSYGENGRVPRREGMFFNNYGTFAWSYLGYNAVYPINMQLENLKWESFNSTNYGVSIEMFNGRLMVDADYYLNTTKDMLVYDTPIPSTTGFSRINVMNLGTLDNIGYDLSVRTVPIRQTDLRVTFDFNIARNYNILREVADNYPLERSLTLYNGQYRHIVQVDNPIGSFYGYRYKGVYTDPDQLIARDAAGNQILDPNGNPVYMVFDYGNVRYPFQLGDAMYEDINHDGNIDAQDVVYIGDANPDFYGGFGSLIDYKNFSFNYYFYFRVGNDIINRTKMDGENMYYFDNQLASTLRRWRAPGDETDIPRAMMGQGYNWLGSDRFVEDGSFLRLKYITLTYRVPNSFSQRFGMQNMRLSATMNNLLTFTRYTGQDPEININQRYGDIFTVGEDHSRTPVAKQFTFNMSVTF</sequence>
<keyword evidence="10" id="KW-0732">Signal</keyword>
<organism evidence="13 14">
    <name type="scientific">Natronoflexus pectinivorans</name>
    <dbReference type="NCBI Taxonomy" id="682526"/>
    <lineage>
        <taxon>Bacteria</taxon>
        <taxon>Pseudomonadati</taxon>
        <taxon>Bacteroidota</taxon>
        <taxon>Bacteroidia</taxon>
        <taxon>Marinilabiliales</taxon>
        <taxon>Marinilabiliaceae</taxon>
        <taxon>Natronoflexus</taxon>
    </lineage>
</organism>
<feature type="signal peptide" evidence="10">
    <location>
        <begin position="1"/>
        <end position="23"/>
    </location>
</feature>
<keyword evidence="14" id="KW-1185">Reference proteome</keyword>
<evidence type="ECO:0000256" key="1">
    <source>
        <dbReference type="ARBA" id="ARBA00004571"/>
    </source>
</evidence>
<gene>
    <name evidence="13" type="ORF">EV194_107123</name>
</gene>
<keyword evidence="2 8" id="KW-0813">Transport</keyword>
<dbReference type="PROSITE" id="PS00018">
    <property type="entry name" value="EF_HAND_1"/>
    <property type="match status" value="1"/>
</dbReference>
<comment type="similarity">
    <text evidence="8 9">Belongs to the TonB-dependent receptor family.</text>
</comment>
<keyword evidence="7 8" id="KW-0998">Cell outer membrane</keyword>
<evidence type="ECO:0000313" key="14">
    <source>
        <dbReference type="Proteomes" id="UP000295221"/>
    </source>
</evidence>
<keyword evidence="6 8" id="KW-0472">Membrane</keyword>
<reference evidence="13 14" key="1">
    <citation type="submission" date="2019-03" db="EMBL/GenBank/DDBJ databases">
        <title>Genomic Encyclopedia of Type Strains, Phase IV (KMG-IV): sequencing the most valuable type-strain genomes for metagenomic binning, comparative biology and taxonomic classification.</title>
        <authorList>
            <person name="Goeker M."/>
        </authorList>
    </citation>
    <scope>NUCLEOTIDE SEQUENCE [LARGE SCALE GENOMIC DNA]</scope>
    <source>
        <strain evidence="13 14">DSM 24179</strain>
    </source>
</reference>
<evidence type="ECO:0000256" key="3">
    <source>
        <dbReference type="ARBA" id="ARBA00022452"/>
    </source>
</evidence>
<dbReference type="InterPro" id="IPR008969">
    <property type="entry name" value="CarboxyPept-like_regulatory"/>
</dbReference>
<comment type="caution">
    <text evidence="13">The sequence shown here is derived from an EMBL/GenBank/DDBJ whole genome shotgun (WGS) entry which is preliminary data.</text>
</comment>
<dbReference type="Gene3D" id="2.40.170.20">
    <property type="entry name" value="TonB-dependent receptor, beta-barrel domain"/>
    <property type="match status" value="1"/>
</dbReference>
<dbReference type="InterPro" id="IPR023996">
    <property type="entry name" value="TonB-dep_OMP_SusC/RagA"/>
</dbReference>
<accession>A0A4R2GH79</accession>
<dbReference type="EMBL" id="SLWK01000007">
    <property type="protein sequence ID" value="TCO07739.1"/>
    <property type="molecule type" value="Genomic_DNA"/>
</dbReference>
<keyword evidence="5 9" id="KW-0798">TonB box</keyword>
<evidence type="ECO:0000256" key="6">
    <source>
        <dbReference type="ARBA" id="ARBA00023136"/>
    </source>
</evidence>
<dbReference type="InterPro" id="IPR036942">
    <property type="entry name" value="Beta-barrel_TonB_sf"/>
</dbReference>
<evidence type="ECO:0000259" key="11">
    <source>
        <dbReference type="Pfam" id="PF00593"/>
    </source>
</evidence>
<evidence type="ECO:0000259" key="12">
    <source>
        <dbReference type="Pfam" id="PF07715"/>
    </source>
</evidence>
<evidence type="ECO:0000256" key="9">
    <source>
        <dbReference type="RuleBase" id="RU003357"/>
    </source>
</evidence>
<keyword evidence="3 8" id="KW-1134">Transmembrane beta strand</keyword>
<dbReference type="InterPro" id="IPR018247">
    <property type="entry name" value="EF_Hand_1_Ca_BS"/>
</dbReference>
<dbReference type="SUPFAM" id="SSF49464">
    <property type="entry name" value="Carboxypeptidase regulatory domain-like"/>
    <property type="match status" value="1"/>
</dbReference>
<dbReference type="PROSITE" id="PS52016">
    <property type="entry name" value="TONB_DEPENDENT_REC_3"/>
    <property type="match status" value="1"/>
</dbReference>
<feature type="chain" id="PRO_5020927499" evidence="10">
    <location>
        <begin position="24"/>
        <end position="1090"/>
    </location>
</feature>
<keyword evidence="4 8" id="KW-0812">Transmembrane</keyword>
<evidence type="ECO:0000256" key="4">
    <source>
        <dbReference type="ARBA" id="ARBA00022692"/>
    </source>
</evidence>
<dbReference type="Proteomes" id="UP000295221">
    <property type="component" value="Unassembled WGS sequence"/>
</dbReference>
<protein>
    <submittedName>
        <fullName evidence="13">TonB-linked SusC/RagA family outer membrane protein</fullName>
    </submittedName>
</protein>
<dbReference type="InterPro" id="IPR039426">
    <property type="entry name" value="TonB-dep_rcpt-like"/>
</dbReference>
<dbReference type="AlphaFoldDB" id="A0A4R2GH79"/>
<dbReference type="InterPro" id="IPR037066">
    <property type="entry name" value="Plug_dom_sf"/>
</dbReference>
<proteinExistence type="inferred from homology"/>
<dbReference type="Pfam" id="PF00593">
    <property type="entry name" value="TonB_dep_Rec_b-barrel"/>
    <property type="match status" value="1"/>
</dbReference>
<dbReference type="NCBIfam" id="TIGR04056">
    <property type="entry name" value="OMP_RagA_SusC"/>
    <property type="match status" value="1"/>
</dbReference>
<evidence type="ECO:0000256" key="8">
    <source>
        <dbReference type="PROSITE-ProRule" id="PRU01360"/>
    </source>
</evidence>
<dbReference type="SUPFAM" id="SSF56935">
    <property type="entry name" value="Porins"/>
    <property type="match status" value="1"/>
</dbReference>
<dbReference type="RefSeq" id="WP_165921862.1">
    <property type="nucleotide sequence ID" value="NZ_SLWK01000007.1"/>
</dbReference>
<dbReference type="Gene3D" id="2.170.130.10">
    <property type="entry name" value="TonB-dependent receptor, plug domain"/>
    <property type="match status" value="1"/>
</dbReference>